<dbReference type="Gene3D" id="2.160.20.10">
    <property type="entry name" value="Single-stranded right-handed beta-helix, Pectin lyase-like"/>
    <property type="match status" value="1"/>
</dbReference>
<evidence type="ECO:0000256" key="13">
    <source>
        <dbReference type="SAM" id="Phobius"/>
    </source>
</evidence>
<dbReference type="GO" id="GO:0071555">
    <property type="term" value="P:cell wall organization"/>
    <property type="evidence" value="ECO:0007669"/>
    <property type="project" value="UniProtKB-KW"/>
</dbReference>
<gene>
    <name evidence="14" type="ORF">F3Y22_tig00110931pilonHSYRG00298</name>
</gene>
<keyword evidence="9 12" id="KW-0326">Glycosidase</keyword>
<dbReference type="EC" id="3.2.1.15" evidence="3"/>
<dbReference type="Pfam" id="PF00295">
    <property type="entry name" value="Glyco_hydro_28"/>
    <property type="match status" value="1"/>
</dbReference>
<dbReference type="SMART" id="SM00710">
    <property type="entry name" value="PbH1"/>
    <property type="match status" value="4"/>
</dbReference>
<dbReference type="GO" id="GO:0005975">
    <property type="term" value="P:carbohydrate metabolic process"/>
    <property type="evidence" value="ECO:0007669"/>
    <property type="project" value="InterPro"/>
</dbReference>
<keyword evidence="5" id="KW-0964">Secreted</keyword>
<evidence type="ECO:0000256" key="10">
    <source>
        <dbReference type="ARBA" id="ARBA00023316"/>
    </source>
</evidence>
<dbReference type="InterPro" id="IPR000743">
    <property type="entry name" value="Glyco_hydro_28"/>
</dbReference>
<dbReference type="FunFam" id="2.160.20.10:FF:000032">
    <property type="entry name" value="Pectin lyase-like superfamily protein"/>
    <property type="match status" value="1"/>
</dbReference>
<sequence>MSQHGKPKINLVFSCSTCNIIVFICIFMSMRSSVVAHSESFALDSLLQLPQSGSPTILPIAKKVLSLFDFGAKGDGNHNDSKALEKAWNVACSFRGRIRIVLPAGHAYLINPVQLGGPCKSKITLMILGIIVAPENPHVWDGLNPRKWLYFHEVKHLHVAGGGTIDGMGQQWWARSCKRKKTNPCRHAPTALTFHKCKDLKVHDITMVDSQQMHVAFTNCLRVTVSNLKVIAPATSPNTDGLHISSSRSVEVKNSIVRTGDDCVSIVGNTSHVQIRNFVCGPGHCISIGSLGKSNSLTQVRNILVDRALISNTKNGVRIKTWRGGNGYASNMKFMNILMENVAYPIVIDQYYCDSDLPCANQTLAVKVENISYVHIKGTSATEEAIRFVCSDSLPCEGLYLEDVQLDSDNWGVT</sequence>
<keyword evidence="10" id="KW-0961">Cell wall biogenesis/degradation</keyword>
<protein>
    <recommendedName>
        <fullName evidence="3">endo-polygalacturonase</fullName>
        <ecNumber evidence="3">3.2.1.15</ecNumber>
    </recommendedName>
</protein>
<comment type="similarity">
    <text evidence="2 12">Belongs to the glycosyl hydrolase 28 family.</text>
</comment>
<dbReference type="SUPFAM" id="SSF51126">
    <property type="entry name" value="Pectin lyase-like"/>
    <property type="match status" value="1"/>
</dbReference>
<keyword evidence="13" id="KW-0812">Transmembrane</keyword>
<accession>A0A6A2ZEY7</accession>
<dbReference type="OrthoDB" id="187139at2759"/>
<feature type="transmembrane region" description="Helical" evidence="13">
    <location>
        <begin position="12"/>
        <end position="30"/>
    </location>
</feature>
<keyword evidence="6" id="KW-0732">Signal</keyword>
<comment type="caution">
    <text evidence="14">The sequence shown here is derived from an EMBL/GenBank/DDBJ whole genome shotgun (WGS) entry which is preliminary data.</text>
</comment>
<keyword evidence="8 12" id="KW-0378">Hydrolase</keyword>
<evidence type="ECO:0000256" key="8">
    <source>
        <dbReference type="ARBA" id="ARBA00022801"/>
    </source>
</evidence>
<evidence type="ECO:0000256" key="3">
    <source>
        <dbReference type="ARBA" id="ARBA00012736"/>
    </source>
</evidence>
<comment type="subcellular location">
    <subcellularLocation>
        <location evidence="1">Secreted</location>
        <location evidence="1">Cell wall</location>
    </subcellularLocation>
</comment>
<evidence type="ECO:0000256" key="1">
    <source>
        <dbReference type="ARBA" id="ARBA00004191"/>
    </source>
</evidence>
<keyword evidence="13" id="KW-1133">Transmembrane helix</keyword>
<keyword evidence="15" id="KW-1185">Reference proteome</keyword>
<evidence type="ECO:0000313" key="14">
    <source>
        <dbReference type="EMBL" id="KAE8689919.1"/>
    </source>
</evidence>
<keyword evidence="13" id="KW-0472">Membrane</keyword>
<evidence type="ECO:0000256" key="4">
    <source>
        <dbReference type="ARBA" id="ARBA00022512"/>
    </source>
</evidence>
<evidence type="ECO:0000256" key="12">
    <source>
        <dbReference type="RuleBase" id="RU361169"/>
    </source>
</evidence>
<dbReference type="GO" id="GO:0004650">
    <property type="term" value="F:polygalacturonase activity"/>
    <property type="evidence" value="ECO:0007669"/>
    <property type="project" value="UniProtKB-EC"/>
</dbReference>
<evidence type="ECO:0000256" key="5">
    <source>
        <dbReference type="ARBA" id="ARBA00022525"/>
    </source>
</evidence>
<evidence type="ECO:0000256" key="7">
    <source>
        <dbReference type="ARBA" id="ARBA00022737"/>
    </source>
</evidence>
<name>A0A6A2ZEY7_HIBSY</name>
<comment type="catalytic activity">
    <reaction evidence="11">
        <text>(1,4-alpha-D-galacturonosyl)n+m + H2O = (1,4-alpha-D-galacturonosyl)n + (1,4-alpha-D-galacturonosyl)m.</text>
        <dbReference type="EC" id="3.2.1.15"/>
    </reaction>
</comment>
<evidence type="ECO:0000313" key="15">
    <source>
        <dbReference type="Proteomes" id="UP000436088"/>
    </source>
</evidence>
<dbReference type="InterPro" id="IPR012334">
    <property type="entry name" value="Pectin_lyas_fold"/>
</dbReference>
<proteinExistence type="inferred from homology"/>
<dbReference type="Proteomes" id="UP000436088">
    <property type="component" value="Unassembled WGS sequence"/>
</dbReference>
<dbReference type="EMBL" id="VEPZ02001167">
    <property type="protein sequence ID" value="KAE8689919.1"/>
    <property type="molecule type" value="Genomic_DNA"/>
</dbReference>
<dbReference type="InterPro" id="IPR011050">
    <property type="entry name" value="Pectin_lyase_fold/virulence"/>
</dbReference>
<evidence type="ECO:0000256" key="2">
    <source>
        <dbReference type="ARBA" id="ARBA00008834"/>
    </source>
</evidence>
<keyword evidence="4" id="KW-0134">Cell wall</keyword>
<dbReference type="AlphaFoldDB" id="A0A6A2ZEY7"/>
<organism evidence="14 15">
    <name type="scientific">Hibiscus syriacus</name>
    <name type="common">Rose of Sharon</name>
    <dbReference type="NCBI Taxonomy" id="106335"/>
    <lineage>
        <taxon>Eukaryota</taxon>
        <taxon>Viridiplantae</taxon>
        <taxon>Streptophyta</taxon>
        <taxon>Embryophyta</taxon>
        <taxon>Tracheophyta</taxon>
        <taxon>Spermatophyta</taxon>
        <taxon>Magnoliopsida</taxon>
        <taxon>eudicotyledons</taxon>
        <taxon>Gunneridae</taxon>
        <taxon>Pentapetalae</taxon>
        <taxon>rosids</taxon>
        <taxon>malvids</taxon>
        <taxon>Malvales</taxon>
        <taxon>Malvaceae</taxon>
        <taxon>Malvoideae</taxon>
        <taxon>Hibiscus</taxon>
    </lineage>
</organism>
<dbReference type="PANTHER" id="PTHR31375">
    <property type="match status" value="1"/>
</dbReference>
<evidence type="ECO:0000256" key="11">
    <source>
        <dbReference type="ARBA" id="ARBA00034074"/>
    </source>
</evidence>
<reference evidence="14" key="1">
    <citation type="submission" date="2019-09" db="EMBL/GenBank/DDBJ databases">
        <title>Draft genome information of white flower Hibiscus syriacus.</title>
        <authorList>
            <person name="Kim Y.-M."/>
        </authorList>
    </citation>
    <scope>NUCLEOTIDE SEQUENCE [LARGE SCALE GENOMIC DNA]</scope>
    <source>
        <strain evidence="14">YM2019G1</strain>
    </source>
</reference>
<evidence type="ECO:0000256" key="6">
    <source>
        <dbReference type="ARBA" id="ARBA00022729"/>
    </source>
</evidence>
<keyword evidence="7" id="KW-0677">Repeat</keyword>
<dbReference type="InterPro" id="IPR006626">
    <property type="entry name" value="PbH1"/>
</dbReference>
<evidence type="ECO:0000256" key="9">
    <source>
        <dbReference type="ARBA" id="ARBA00023295"/>
    </source>
</evidence>